<dbReference type="RefSeq" id="WP_114614672.1">
    <property type="nucleotide sequence ID" value="NZ_CALIRK010000020.1"/>
</dbReference>
<evidence type="ECO:0000256" key="1">
    <source>
        <dbReference type="ARBA" id="ARBA00001946"/>
    </source>
</evidence>
<dbReference type="GO" id="GO:0005524">
    <property type="term" value="F:ATP binding"/>
    <property type="evidence" value="ECO:0007669"/>
    <property type="project" value="UniProtKB-KW"/>
</dbReference>
<keyword evidence="4 11" id="KW-0436">Ligase</keyword>
<dbReference type="SUPFAM" id="SSF55931">
    <property type="entry name" value="Glutamine synthetase/guanido kinase"/>
    <property type="match status" value="1"/>
</dbReference>
<dbReference type="InterPro" id="IPR008146">
    <property type="entry name" value="Gln_synth_cat_dom"/>
</dbReference>
<dbReference type="EC" id="6.3.1.2" evidence="11"/>
<evidence type="ECO:0000259" key="13">
    <source>
        <dbReference type="PROSITE" id="PS51987"/>
    </source>
</evidence>
<dbReference type="SUPFAM" id="SSF54368">
    <property type="entry name" value="Glutamine synthetase, N-terminal domain"/>
    <property type="match status" value="1"/>
</dbReference>
<comment type="caution">
    <text evidence="14">The sequence shown here is derived from an EMBL/GenBank/DDBJ whole genome shotgun (WGS) entry which is preliminary data.</text>
</comment>
<dbReference type="PANTHER" id="PTHR43785">
    <property type="entry name" value="GAMMA-GLUTAMYLPUTRESCINE SYNTHETASE"/>
    <property type="match status" value="1"/>
</dbReference>
<dbReference type="PROSITE" id="PS00180">
    <property type="entry name" value="GLNA_1"/>
    <property type="match status" value="1"/>
</dbReference>
<evidence type="ECO:0000313" key="14">
    <source>
        <dbReference type="EMBL" id="RDB61128.1"/>
    </source>
</evidence>
<dbReference type="Gene3D" id="3.10.20.70">
    <property type="entry name" value="Glutamine synthetase, N-terminal domain"/>
    <property type="match status" value="1"/>
</dbReference>
<comment type="catalytic activity">
    <reaction evidence="8 11">
        <text>L-glutamate + NH4(+) + ATP = L-glutamine + ADP + phosphate + H(+)</text>
        <dbReference type="Rhea" id="RHEA:16169"/>
        <dbReference type="ChEBI" id="CHEBI:15378"/>
        <dbReference type="ChEBI" id="CHEBI:28938"/>
        <dbReference type="ChEBI" id="CHEBI:29985"/>
        <dbReference type="ChEBI" id="CHEBI:30616"/>
        <dbReference type="ChEBI" id="CHEBI:43474"/>
        <dbReference type="ChEBI" id="CHEBI:58359"/>
        <dbReference type="ChEBI" id="CHEBI:456216"/>
        <dbReference type="EC" id="6.3.1.2"/>
    </reaction>
</comment>
<gene>
    <name evidence="14" type="ORF">C1881_00990</name>
</gene>
<evidence type="ECO:0000256" key="7">
    <source>
        <dbReference type="ARBA" id="ARBA00022842"/>
    </source>
</evidence>
<dbReference type="InterPro" id="IPR036651">
    <property type="entry name" value="Gln_synt_N_sf"/>
</dbReference>
<dbReference type="EMBL" id="PPTO01000001">
    <property type="protein sequence ID" value="RDB61128.1"/>
    <property type="molecule type" value="Genomic_DNA"/>
</dbReference>
<evidence type="ECO:0000256" key="2">
    <source>
        <dbReference type="ARBA" id="ARBA00009897"/>
    </source>
</evidence>
<organism evidence="14 15">
    <name type="scientific">Slackia isoflavoniconvertens</name>
    <dbReference type="NCBI Taxonomy" id="572010"/>
    <lineage>
        <taxon>Bacteria</taxon>
        <taxon>Bacillati</taxon>
        <taxon>Actinomycetota</taxon>
        <taxon>Coriobacteriia</taxon>
        <taxon>Eggerthellales</taxon>
        <taxon>Eggerthellaceae</taxon>
        <taxon>Slackia</taxon>
    </lineage>
</organism>
<dbReference type="Gene3D" id="3.30.590.10">
    <property type="entry name" value="Glutamine synthetase/guanido kinase, catalytic domain"/>
    <property type="match status" value="1"/>
</dbReference>
<evidence type="ECO:0000256" key="3">
    <source>
        <dbReference type="ARBA" id="ARBA00021364"/>
    </source>
</evidence>
<keyword evidence="6 11" id="KW-0067">ATP-binding</keyword>
<dbReference type="InterPro" id="IPR027303">
    <property type="entry name" value="Gln_synth_gly_rich_site"/>
</dbReference>
<dbReference type="GO" id="GO:0006542">
    <property type="term" value="P:glutamine biosynthetic process"/>
    <property type="evidence" value="ECO:0007669"/>
    <property type="project" value="InterPro"/>
</dbReference>
<evidence type="ECO:0000256" key="6">
    <source>
        <dbReference type="ARBA" id="ARBA00022840"/>
    </source>
</evidence>
<dbReference type="InterPro" id="IPR014746">
    <property type="entry name" value="Gln_synth/guanido_kin_cat_dom"/>
</dbReference>
<dbReference type="InterPro" id="IPR027302">
    <property type="entry name" value="Gln_synth_N_conserv_site"/>
</dbReference>
<name>A0A369LSM5_9ACTN</name>
<feature type="domain" description="GS beta-grasp" evidence="12">
    <location>
        <begin position="15"/>
        <end position="100"/>
    </location>
</feature>
<keyword evidence="5 11" id="KW-0547">Nucleotide-binding</keyword>
<feature type="domain" description="GS catalytic" evidence="13">
    <location>
        <begin position="107"/>
        <end position="443"/>
    </location>
</feature>
<keyword evidence="7" id="KW-0460">Magnesium</keyword>
<protein>
    <recommendedName>
        <fullName evidence="3 11">Glutamine synthetase</fullName>
        <ecNumber evidence="11">6.3.1.2</ecNumber>
    </recommendedName>
</protein>
<dbReference type="PROSITE" id="PS51987">
    <property type="entry name" value="GS_CATALYTIC"/>
    <property type="match status" value="1"/>
</dbReference>
<comment type="similarity">
    <text evidence="2 9 10">Belongs to the glutamine synthetase family.</text>
</comment>
<dbReference type="PROSITE" id="PS51986">
    <property type="entry name" value="GS_BETA_GRASP"/>
    <property type="match status" value="1"/>
</dbReference>
<dbReference type="AlphaFoldDB" id="A0A369LSM5"/>
<evidence type="ECO:0000313" key="15">
    <source>
        <dbReference type="Proteomes" id="UP000253975"/>
    </source>
</evidence>
<comment type="cofactor">
    <cofactor evidence="1">
        <name>Mg(2+)</name>
        <dbReference type="ChEBI" id="CHEBI:18420"/>
    </cofactor>
</comment>
<evidence type="ECO:0000256" key="10">
    <source>
        <dbReference type="RuleBase" id="RU000384"/>
    </source>
</evidence>
<accession>A0A369LSM5</accession>
<evidence type="ECO:0000256" key="8">
    <source>
        <dbReference type="ARBA" id="ARBA00049436"/>
    </source>
</evidence>
<evidence type="ECO:0000256" key="9">
    <source>
        <dbReference type="PROSITE-ProRule" id="PRU01330"/>
    </source>
</evidence>
<sequence>MIDTKQYVIKQIEERNIRFLRLWFTDIFGNLKNVAITPSDIEIAFEEGIGFDGSSIDGLASLQDSDMLVHPDPSTFQVLPWRPSDDGVARMFCDLRTPDGAPAAGDSRHVLMNMLKRAGAMGYSVNIGTAVEYFCFKSDSAPEPIDKGGYFDLAPLDNASDLRRETVLTLEKMGIPVEYSHHEAAPAQQEIDLRFCDALSAADAVVTARLVIKETAHAQGVHASFMPKPIEGQPGSAMHVHQSLFDERGNAFADTNDPDGMGLSSVAKSYIAGLLKYAPEYMLITNQYVNSYKRLVPGFDAPVLVSWGSRNRSAMVRVPRYKPSKPSSTRIAVRSVDSAANPYLAYAAMLGAGLKGIEEGLDLCAPVEENLFKLSQAEIAERGLKYLPRDLSQAIDEFEKSELMHEILGDVICENLISAKRAEWEEYRAHVSSWEIDRYLARL</sequence>
<dbReference type="GO" id="GO:0004356">
    <property type="term" value="F:glutamine synthetase activity"/>
    <property type="evidence" value="ECO:0007669"/>
    <property type="project" value="UniProtKB-EC"/>
</dbReference>
<evidence type="ECO:0000259" key="12">
    <source>
        <dbReference type="PROSITE" id="PS51986"/>
    </source>
</evidence>
<dbReference type="PANTHER" id="PTHR43785:SF12">
    <property type="entry name" value="TYPE-1 GLUTAMINE SYNTHETASE 2"/>
    <property type="match status" value="1"/>
</dbReference>
<reference evidence="14 15" key="1">
    <citation type="journal article" date="2018" name="Elife">
        <title>Discovery and characterization of a prevalent human gut bacterial enzyme sufficient for the inactivation of a family of plant toxins.</title>
        <authorList>
            <person name="Koppel N."/>
            <person name="Bisanz J.E."/>
            <person name="Pandelia M.E."/>
            <person name="Turnbaugh P.J."/>
            <person name="Balskus E.P."/>
        </authorList>
    </citation>
    <scope>NUCLEOTIDE SEQUENCE [LARGE SCALE GENOMIC DNA]</scope>
    <source>
        <strain evidence="14 15">OB21 GAM31</strain>
    </source>
</reference>
<dbReference type="PROSITE" id="PS00181">
    <property type="entry name" value="GLNA_ATP"/>
    <property type="match status" value="1"/>
</dbReference>
<evidence type="ECO:0000256" key="4">
    <source>
        <dbReference type="ARBA" id="ARBA00022598"/>
    </source>
</evidence>
<dbReference type="Pfam" id="PF03951">
    <property type="entry name" value="Gln-synt_N"/>
    <property type="match status" value="1"/>
</dbReference>
<dbReference type="Proteomes" id="UP000253975">
    <property type="component" value="Unassembled WGS sequence"/>
</dbReference>
<evidence type="ECO:0000256" key="5">
    <source>
        <dbReference type="ARBA" id="ARBA00022741"/>
    </source>
</evidence>
<proteinExistence type="inferred from homology"/>
<dbReference type="Pfam" id="PF00120">
    <property type="entry name" value="Gln-synt_C"/>
    <property type="match status" value="1"/>
</dbReference>
<evidence type="ECO:0000256" key="11">
    <source>
        <dbReference type="RuleBase" id="RU004356"/>
    </source>
</evidence>
<dbReference type="InterPro" id="IPR008147">
    <property type="entry name" value="Gln_synt_N"/>
</dbReference>
<dbReference type="SMART" id="SM01230">
    <property type="entry name" value="Gln-synt_C"/>
    <property type="match status" value="1"/>
</dbReference>